<gene>
    <name evidence="4" type="ORF">CAPTEDRAFT_164406</name>
</gene>
<feature type="domain" description="Tyrosine specific protein phosphatases" evidence="3">
    <location>
        <begin position="95"/>
        <end position="153"/>
    </location>
</feature>
<dbReference type="EMBL" id="AMQN01005993">
    <property type="status" value="NOT_ANNOTATED_CDS"/>
    <property type="molecule type" value="Genomic_DNA"/>
</dbReference>
<dbReference type="GO" id="GO:0005737">
    <property type="term" value="C:cytoplasm"/>
    <property type="evidence" value="ECO:0007669"/>
    <property type="project" value="TreeGrafter"/>
</dbReference>
<dbReference type="Gene3D" id="3.90.190.10">
    <property type="entry name" value="Protein tyrosine phosphatase superfamily"/>
    <property type="match status" value="1"/>
</dbReference>
<dbReference type="InterPro" id="IPR000387">
    <property type="entry name" value="Tyr_Pase_dom"/>
</dbReference>
<keyword evidence="6" id="KW-1185">Reference proteome</keyword>
<organism evidence="4">
    <name type="scientific">Capitella teleta</name>
    <name type="common">Polychaete worm</name>
    <dbReference type="NCBI Taxonomy" id="283909"/>
    <lineage>
        <taxon>Eukaryota</taxon>
        <taxon>Metazoa</taxon>
        <taxon>Spiralia</taxon>
        <taxon>Lophotrochozoa</taxon>
        <taxon>Annelida</taxon>
        <taxon>Polychaeta</taxon>
        <taxon>Sedentaria</taxon>
        <taxon>Scolecida</taxon>
        <taxon>Capitellidae</taxon>
        <taxon>Capitella</taxon>
    </lineage>
</organism>
<dbReference type="EMBL" id="KB297336">
    <property type="protein sequence ID" value="ELU10633.1"/>
    <property type="molecule type" value="Genomic_DNA"/>
</dbReference>
<evidence type="ECO:0000256" key="1">
    <source>
        <dbReference type="ARBA" id="ARBA00009649"/>
    </source>
</evidence>
<dbReference type="GO" id="GO:1990444">
    <property type="term" value="F:F-box domain binding"/>
    <property type="evidence" value="ECO:0007669"/>
    <property type="project" value="TreeGrafter"/>
</dbReference>
<dbReference type="PROSITE" id="PS50054">
    <property type="entry name" value="TYR_PHOSPHATASE_DUAL"/>
    <property type="match status" value="1"/>
</dbReference>
<feature type="domain" description="Tyrosine-protein phosphatase" evidence="2">
    <location>
        <begin position="27"/>
        <end position="175"/>
    </location>
</feature>
<dbReference type="GO" id="GO:0062026">
    <property type="term" value="P:negative regulation of SCF-dependent proteasomal ubiquitin-dependent catabolic process"/>
    <property type="evidence" value="ECO:0007669"/>
    <property type="project" value="TreeGrafter"/>
</dbReference>
<dbReference type="OrthoDB" id="426001at2759"/>
<protein>
    <recommendedName>
        <fullName evidence="7">Tyrosine-protein phosphatase domain-containing protein</fullName>
    </recommendedName>
</protein>
<dbReference type="Proteomes" id="UP000014760">
    <property type="component" value="Unassembled WGS sequence"/>
</dbReference>
<dbReference type="InterPro" id="IPR029021">
    <property type="entry name" value="Prot-tyrosine_phosphatase-like"/>
</dbReference>
<dbReference type="InterPro" id="IPR052449">
    <property type="entry name" value="STYX-Interacting_Phosphatase"/>
</dbReference>
<sequence>MDDMTNFPEIPQESPGETDWAYAMRRDMQEIVPGLFLGPYAAAMKSKLEFLKLHQITHIVCIRQKLEANIVKPNFPDHFQYLVLDISDNVTENIIKFFPRVKEFINQCFSSQGRALIHSNAGTSRSAAFVIGYLMEQYGLCYREALQHVQRRRFCINPNEGFAQQLKEYEPIYRARLTLEKGHSSYAKGDLKRKFHEEDDAQENSMECSS</sequence>
<dbReference type="PANTHER" id="PTHR46588:SF1">
    <property type="entry name" value="SERINE_THREONINE_TYROSINE-INTERACTING PROTEIN"/>
    <property type="match status" value="1"/>
</dbReference>
<dbReference type="PROSITE" id="PS50056">
    <property type="entry name" value="TYR_PHOSPHATASE_2"/>
    <property type="match status" value="1"/>
</dbReference>
<dbReference type="InterPro" id="IPR020422">
    <property type="entry name" value="TYR_PHOSPHATASE_DUAL_dom"/>
</dbReference>
<accession>R7UVI6</accession>
<comment type="similarity">
    <text evidence="1">Belongs to the protein-tyrosine phosphatase family. Non-receptor class subfamily.</text>
</comment>
<evidence type="ECO:0000259" key="2">
    <source>
        <dbReference type="PROSITE" id="PS50054"/>
    </source>
</evidence>
<reference evidence="6" key="1">
    <citation type="submission" date="2012-12" db="EMBL/GenBank/DDBJ databases">
        <authorList>
            <person name="Hellsten U."/>
            <person name="Grimwood J."/>
            <person name="Chapman J.A."/>
            <person name="Shapiro H."/>
            <person name="Aerts A."/>
            <person name="Otillar R.P."/>
            <person name="Terry A.Y."/>
            <person name="Boore J.L."/>
            <person name="Simakov O."/>
            <person name="Marletaz F."/>
            <person name="Cho S.-J."/>
            <person name="Edsinger-Gonzales E."/>
            <person name="Havlak P."/>
            <person name="Kuo D.-H."/>
            <person name="Larsson T."/>
            <person name="Lv J."/>
            <person name="Arendt D."/>
            <person name="Savage R."/>
            <person name="Osoegawa K."/>
            <person name="de Jong P."/>
            <person name="Lindberg D.R."/>
            <person name="Seaver E.C."/>
            <person name="Weisblat D.A."/>
            <person name="Putnam N.H."/>
            <person name="Grigoriev I.V."/>
            <person name="Rokhsar D.S."/>
        </authorList>
    </citation>
    <scope>NUCLEOTIDE SEQUENCE</scope>
    <source>
        <strain evidence="6">I ESC-2004</strain>
    </source>
</reference>
<proteinExistence type="inferred from homology"/>
<dbReference type="InterPro" id="IPR000340">
    <property type="entry name" value="Dual-sp_phosphatase_cat-dom"/>
</dbReference>
<dbReference type="SUPFAM" id="SSF52799">
    <property type="entry name" value="(Phosphotyrosine protein) phosphatases II"/>
    <property type="match status" value="1"/>
</dbReference>
<dbReference type="SMART" id="SM00195">
    <property type="entry name" value="DSPc"/>
    <property type="match status" value="1"/>
</dbReference>
<dbReference type="FunFam" id="3.90.190.10:FF:000036">
    <property type="entry name" value="Serine/threonine/tyrosine-interacting protein a"/>
    <property type="match status" value="1"/>
</dbReference>
<evidence type="ECO:0000313" key="5">
    <source>
        <dbReference type="EnsemblMetazoa" id="CapteP164406"/>
    </source>
</evidence>
<dbReference type="OMA" id="EWRYEMR"/>
<reference evidence="4 6" key="2">
    <citation type="journal article" date="2013" name="Nature">
        <title>Insights into bilaterian evolution from three spiralian genomes.</title>
        <authorList>
            <person name="Simakov O."/>
            <person name="Marletaz F."/>
            <person name="Cho S.J."/>
            <person name="Edsinger-Gonzales E."/>
            <person name="Havlak P."/>
            <person name="Hellsten U."/>
            <person name="Kuo D.H."/>
            <person name="Larsson T."/>
            <person name="Lv J."/>
            <person name="Arendt D."/>
            <person name="Savage R."/>
            <person name="Osoegawa K."/>
            <person name="de Jong P."/>
            <person name="Grimwood J."/>
            <person name="Chapman J.A."/>
            <person name="Shapiro H."/>
            <person name="Aerts A."/>
            <person name="Otillar R.P."/>
            <person name="Terry A.Y."/>
            <person name="Boore J.L."/>
            <person name="Grigoriev I.V."/>
            <person name="Lindberg D.R."/>
            <person name="Seaver E.C."/>
            <person name="Weisblat D.A."/>
            <person name="Putnam N.H."/>
            <person name="Rokhsar D.S."/>
        </authorList>
    </citation>
    <scope>NUCLEOTIDE SEQUENCE</scope>
    <source>
        <strain evidence="4 6">I ESC-2004</strain>
    </source>
</reference>
<evidence type="ECO:0000313" key="4">
    <source>
        <dbReference type="EMBL" id="ELU10633.1"/>
    </source>
</evidence>
<dbReference type="Pfam" id="PF00782">
    <property type="entry name" value="DSPc"/>
    <property type="match status" value="1"/>
</dbReference>
<dbReference type="GO" id="GO:0005654">
    <property type="term" value="C:nucleoplasm"/>
    <property type="evidence" value="ECO:0007669"/>
    <property type="project" value="TreeGrafter"/>
</dbReference>
<evidence type="ECO:0008006" key="7">
    <source>
        <dbReference type="Google" id="ProtNLM"/>
    </source>
</evidence>
<dbReference type="GO" id="GO:0070372">
    <property type="term" value="P:regulation of ERK1 and ERK2 cascade"/>
    <property type="evidence" value="ECO:0007669"/>
    <property type="project" value="TreeGrafter"/>
</dbReference>
<dbReference type="CDD" id="cd14522">
    <property type="entry name" value="DSP_STYX"/>
    <property type="match status" value="1"/>
</dbReference>
<dbReference type="EnsemblMetazoa" id="CapteT164406">
    <property type="protein sequence ID" value="CapteP164406"/>
    <property type="gene ID" value="CapteG164406"/>
</dbReference>
<dbReference type="HOGENOM" id="CLU_027074_7_0_1"/>
<evidence type="ECO:0000313" key="6">
    <source>
        <dbReference type="Proteomes" id="UP000014760"/>
    </source>
</evidence>
<evidence type="ECO:0000259" key="3">
    <source>
        <dbReference type="PROSITE" id="PS50056"/>
    </source>
</evidence>
<dbReference type="AlphaFoldDB" id="R7UVI6"/>
<reference evidence="5" key="3">
    <citation type="submission" date="2015-06" db="UniProtKB">
        <authorList>
            <consortium name="EnsemblMetazoa"/>
        </authorList>
    </citation>
    <scope>IDENTIFICATION</scope>
</reference>
<name>R7UVI6_CAPTE</name>
<dbReference type="STRING" id="283909.R7UVI6"/>
<dbReference type="PANTHER" id="PTHR46588">
    <property type="entry name" value="SERINE/THREONINE/TYROSINE-INTERACTING PROTEIN"/>
    <property type="match status" value="1"/>
</dbReference>